<dbReference type="CDD" id="cd13891">
    <property type="entry name" value="CuRO_3_CotA_like"/>
    <property type="match status" value="1"/>
</dbReference>
<dbReference type="InterPro" id="IPR008972">
    <property type="entry name" value="Cupredoxin"/>
</dbReference>
<protein>
    <submittedName>
        <fullName evidence="5">Multicopper oxidase type 2</fullName>
    </submittedName>
</protein>
<comment type="caution">
    <text evidence="5">The sequence shown here is derived from an EMBL/GenBank/DDBJ whole genome shotgun (WGS) entry which is preliminary data.</text>
</comment>
<reference evidence="5" key="1">
    <citation type="submission" date="2019-10" db="EMBL/GenBank/DDBJ databases">
        <title>Draft genome sequece of Microseira wollei NIES-4236.</title>
        <authorList>
            <person name="Yamaguchi H."/>
            <person name="Suzuki S."/>
            <person name="Kawachi M."/>
        </authorList>
    </citation>
    <scope>NUCLEOTIDE SEQUENCE</scope>
    <source>
        <strain evidence="5">NIES-4236</strain>
    </source>
</reference>
<dbReference type="GO" id="GO:0005507">
    <property type="term" value="F:copper ion binding"/>
    <property type="evidence" value="ECO:0007669"/>
    <property type="project" value="InterPro"/>
</dbReference>
<dbReference type="Gene3D" id="2.60.40.420">
    <property type="entry name" value="Cupredoxins - blue copper proteins"/>
    <property type="match status" value="3"/>
</dbReference>
<evidence type="ECO:0000259" key="2">
    <source>
        <dbReference type="Pfam" id="PF00394"/>
    </source>
</evidence>
<dbReference type="GO" id="GO:0016491">
    <property type="term" value="F:oxidoreductase activity"/>
    <property type="evidence" value="ECO:0007669"/>
    <property type="project" value="InterPro"/>
</dbReference>
<dbReference type="PANTHER" id="PTHR48267:SF1">
    <property type="entry name" value="BILIRUBIN OXIDASE"/>
    <property type="match status" value="1"/>
</dbReference>
<dbReference type="Pfam" id="PF00394">
    <property type="entry name" value="Cu-oxidase"/>
    <property type="match status" value="1"/>
</dbReference>
<keyword evidence="6" id="KW-1185">Reference proteome</keyword>
<dbReference type="Pfam" id="PF07731">
    <property type="entry name" value="Cu-oxidase_2"/>
    <property type="match status" value="1"/>
</dbReference>
<dbReference type="CDD" id="cd13844">
    <property type="entry name" value="CuRO_1_BOD_CotA_like"/>
    <property type="match status" value="1"/>
</dbReference>
<dbReference type="InterPro" id="IPR011706">
    <property type="entry name" value="Cu-oxidase_C"/>
</dbReference>
<dbReference type="Proteomes" id="UP001050975">
    <property type="component" value="Unassembled WGS sequence"/>
</dbReference>
<organism evidence="5 6">
    <name type="scientific">Microseira wollei NIES-4236</name>
    <dbReference type="NCBI Taxonomy" id="2530354"/>
    <lineage>
        <taxon>Bacteria</taxon>
        <taxon>Bacillati</taxon>
        <taxon>Cyanobacteriota</taxon>
        <taxon>Cyanophyceae</taxon>
        <taxon>Oscillatoriophycideae</taxon>
        <taxon>Aerosakkonematales</taxon>
        <taxon>Aerosakkonemataceae</taxon>
        <taxon>Microseira</taxon>
    </lineage>
</organism>
<dbReference type="AlphaFoldDB" id="A0AAV3XIP8"/>
<feature type="domain" description="Plastocyanin-like" evidence="4">
    <location>
        <begin position="152"/>
        <end position="227"/>
    </location>
</feature>
<dbReference type="CDD" id="cd13868">
    <property type="entry name" value="CuRO_2_CotA_like"/>
    <property type="match status" value="1"/>
</dbReference>
<evidence type="ECO:0000313" key="6">
    <source>
        <dbReference type="Proteomes" id="UP001050975"/>
    </source>
</evidence>
<dbReference type="EMBL" id="BLAY01000095">
    <property type="protein sequence ID" value="GET40601.1"/>
    <property type="molecule type" value="Genomic_DNA"/>
</dbReference>
<feature type="domain" description="Plastocyanin-like" evidence="3">
    <location>
        <begin position="472"/>
        <end position="592"/>
    </location>
</feature>
<dbReference type="InterPro" id="IPR001117">
    <property type="entry name" value="Cu-oxidase_2nd"/>
</dbReference>
<evidence type="ECO:0000313" key="5">
    <source>
        <dbReference type="EMBL" id="GET40601.1"/>
    </source>
</evidence>
<sequence length="595" mass="64841">MVTDKNAAMLGLVGGNQAMAPLPVPPLLNPQTVPKFVNPLPNLLAPGFFIDARNGGRFNISISQGTHNFGLGTGIPQGQAWGYHSPSAPLWDAAGLNYLGPAIVVQKDVPITVNWTSNLPKQHLLPVDTSLHWAFTGTNYTISNDGVPVVTHLHGGRNRSQYDGLPDAWFTSTGKGGRLAINNGNVQPYTYFNDQEAGNIWYHDHALGITRLNVYAGLAGFYIVRDRYDTGGHDDLRTPQNEGNPLGLPGGSYEIPLAIQDRQFTANGQLFYPSAPPVPGAPNPSVLPEFFGDTILVNGKAWPVLDVEPRQYRFRLLNGSDSRSYNLFFDKGVKFSQIGTDVALLNAPVDVNKLFLAPGERADVVVDFSKLAGKTIVMQNNAAGPMRRPTILDPQTTGQIMAFRVNKPLDPNYPLTPVPATLRGGANQPAAIAPLTPTIDPVTGQPITKKLALFEGTDDAGRIKPQLGTVANGALKWEDPITEYVKLGNTEVWEFYNTTPDAHPIHLHETSFQILNRQKFTANQLSPTAPLTNINLLGQPKPPAANEAGWKDTVVVNPGEVARIVAKFDLPGEYVWHCHILSHEDHEMMRPYQIV</sequence>
<gene>
    <name evidence="5" type="ORF">MiSe_54120</name>
</gene>
<comment type="similarity">
    <text evidence="1">Belongs to the multicopper oxidase family.</text>
</comment>
<dbReference type="PANTHER" id="PTHR48267">
    <property type="entry name" value="CUPREDOXIN SUPERFAMILY PROTEIN"/>
    <property type="match status" value="1"/>
</dbReference>
<dbReference type="InterPro" id="IPR045087">
    <property type="entry name" value="Cu-oxidase_fam"/>
</dbReference>
<dbReference type="SUPFAM" id="SSF49503">
    <property type="entry name" value="Cupredoxins"/>
    <property type="match status" value="3"/>
</dbReference>
<dbReference type="InterPro" id="IPR011707">
    <property type="entry name" value="Cu-oxidase-like_N"/>
</dbReference>
<evidence type="ECO:0000259" key="3">
    <source>
        <dbReference type="Pfam" id="PF07731"/>
    </source>
</evidence>
<name>A0AAV3XIP8_9CYAN</name>
<evidence type="ECO:0000259" key="4">
    <source>
        <dbReference type="Pfam" id="PF07732"/>
    </source>
</evidence>
<evidence type="ECO:0000256" key="1">
    <source>
        <dbReference type="ARBA" id="ARBA00010609"/>
    </source>
</evidence>
<feature type="domain" description="Plastocyanin-like" evidence="2">
    <location>
        <begin position="292"/>
        <end position="376"/>
    </location>
</feature>
<accession>A0AAV3XIP8</accession>
<proteinExistence type="inferred from homology"/>
<dbReference type="Pfam" id="PF07732">
    <property type="entry name" value="Cu-oxidase_3"/>
    <property type="match status" value="1"/>
</dbReference>